<comment type="catalytic activity">
    <reaction evidence="7">
        <text>GMP + ATP = GDP + ADP</text>
        <dbReference type="Rhea" id="RHEA:20780"/>
        <dbReference type="ChEBI" id="CHEBI:30616"/>
        <dbReference type="ChEBI" id="CHEBI:58115"/>
        <dbReference type="ChEBI" id="CHEBI:58189"/>
        <dbReference type="ChEBI" id="CHEBI:456216"/>
        <dbReference type="EC" id="2.7.4.8"/>
    </reaction>
</comment>
<evidence type="ECO:0000256" key="4">
    <source>
        <dbReference type="ARBA" id="ARBA00022741"/>
    </source>
</evidence>
<evidence type="ECO:0000259" key="8">
    <source>
        <dbReference type="PROSITE" id="PS50052"/>
    </source>
</evidence>
<dbReference type="GO" id="GO:0004385">
    <property type="term" value="F:GMP kinase activity"/>
    <property type="evidence" value="ECO:0007669"/>
    <property type="project" value="UniProtKB-EC"/>
</dbReference>
<protein>
    <recommendedName>
        <fullName evidence="2">guanylate kinase</fullName>
        <ecNumber evidence="2">2.7.4.8</ecNumber>
    </recommendedName>
</protein>
<feature type="domain" description="Guanylate kinase-like" evidence="8">
    <location>
        <begin position="4"/>
        <end position="186"/>
    </location>
</feature>
<dbReference type="Gene3D" id="3.40.50.300">
    <property type="entry name" value="P-loop containing nucleotide triphosphate hydrolases"/>
    <property type="match status" value="1"/>
</dbReference>
<evidence type="ECO:0000256" key="5">
    <source>
        <dbReference type="ARBA" id="ARBA00022777"/>
    </source>
</evidence>
<comment type="similarity">
    <text evidence="1">Belongs to the guanylate kinase family.</text>
</comment>
<dbReference type="PANTHER" id="PTHR23117:SF13">
    <property type="entry name" value="GUANYLATE KINASE"/>
    <property type="match status" value="1"/>
</dbReference>
<dbReference type="SMART" id="SM00072">
    <property type="entry name" value="GuKc"/>
    <property type="match status" value="1"/>
</dbReference>
<dbReference type="NCBIfam" id="TIGR03263">
    <property type="entry name" value="guanyl_kin"/>
    <property type="match status" value="1"/>
</dbReference>
<evidence type="ECO:0000256" key="3">
    <source>
        <dbReference type="ARBA" id="ARBA00022679"/>
    </source>
</evidence>
<evidence type="ECO:0000256" key="6">
    <source>
        <dbReference type="ARBA" id="ARBA00022840"/>
    </source>
</evidence>
<dbReference type="InterPro" id="IPR008145">
    <property type="entry name" value="GK/Ca_channel_bsu"/>
</dbReference>
<dbReference type="PROSITE" id="PS00856">
    <property type="entry name" value="GUANYLATE_KINASE_1"/>
    <property type="match status" value="1"/>
</dbReference>
<evidence type="ECO:0000256" key="2">
    <source>
        <dbReference type="ARBA" id="ARBA00012961"/>
    </source>
</evidence>
<dbReference type="Pfam" id="PF00625">
    <property type="entry name" value="Guanylate_kin"/>
    <property type="match status" value="1"/>
</dbReference>
<evidence type="ECO:0000256" key="7">
    <source>
        <dbReference type="ARBA" id="ARBA00048594"/>
    </source>
</evidence>
<dbReference type="GO" id="GO:0005524">
    <property type="term" value="F:ATP binding"/>
    <property type="evidence" value="ECO:0007669"/>
    <property type="project" value="UniProtKB-KW"/>
</dbReference>
<keyword evidence="4" id="KW-0547">Nucleotide-binding</keyword>
<proteinExistence type="inferred from homology"/>
<keyword evidence="3" id="KW-0808">Transferase</keyword>
<dbReference type="SUPFAM" id="SSF52540">
    <property type="entry name" value="P-loop containing nucleoside triphosphate hydrolases"/>
    <property type="match status" value="1"/>
</dbReference>
<dbReference type="CDD" id="cd00071">
    <property type="entry name" value="GMPK"/>
    <property type="match status" value="1"/>
</dbReference>
<dbReference type="EC" id="2.7.4.8" evidence="2"/>
<dbReference type="FunFam" id="3.40.50.300:FF:000776">
    <property type="entry name" value="Guanylate kinase 2"/>
    <property type="match status" value="1"/>
</dbReference>
<dbReference type="InterPro" id="IPR027417">
    <property type="entry name" value="P-loop_NTPase"/>
</dbReference>
<dbReference type="PROSITE" id="PS50052">
    <property type="entry name" value="GUANYLATE_KINASE_2"/>
    <property type="match status" value="1"/>
</dbReference>
<dbReference type="GO" id="GO:0005829">
    <property type="term" value="C:cytosol"/>
    <property type="evidence" value="ECO:0007669"/>
    <property type="project" value="TreeGrafter"/>
</dbReference>
<name>A0A7S0KGK2_MICPS</name>
<keyword evidence="5" id="KW-0418">Kinase</keyword>
<reference evidence="9" key="1">
    <citation type="submission" date="2021-01" db="EMBL/GenBank/DDBJ databases">
        <authorList>
            <person name="Corre E."/>
            <person name="Pelletier E."/>
            <person name="Niang G."/>
            <person name="Scheremetjew M."/>
            <person name="Finn R."/>
            <person name="Kale V."/>
            <person name="Holt S."/>
            <person name="Cochrane G."/>
            <person name="Meng A."/>
            <person name="Brown T."/>
            <person name="Cohen L."/>
        </authorList>
    </citation>
    <scope>NUCLEOTIDE SEQUENCE</scope>
    <source>
        <strain evidence="9">CCMP494</strain>
    </source>
</reference>
<evidence type="ECO:0000256" key="1">
    <source>
        <dbReference type="ARBA" id="ARBA00005790"/>
    </source>
</evidence>
<dbReference type="PANTHER" id="PTHR23117">
    <property type="entry name" value="GUANYLATE KINASE-RELATED"/>
    <property type="match status" value="1"/>
</dbReference>
<dbReference type="AlphaFoldDB" id="A0A7S0KGK2"/>
<keyword evidence="6" id="KW-0067">ATP-binding</keyword>
<accession>A0A7S0KGK2</accession>
<gene>
    <name evidence="9" type="ORF">MSP1404_LOCUS2157</name>
</gene>
<dbReference type="InterPro" id="IPR017665">
    <property type="entry name" value="Guanylate_kinase"/>
</dbReference>
<dbReference type="InterPro" id="IPR008144">
    <property type="entry name" value="Guanylate_kin-like_dom"/>
</dbReference>
<dbReference type="InterPro" id="IPR020590">
    <property type="entry name" value="Guanylate_kinase_CS"/>
</dbReference>
<sequence length="188" mass="20414">MSKLRPVVMCGPSGVGKGTLINRLMADFPGRFGFSVSHTTRAPRPGEEDGVHYNFVEKADMEADIAAGKFLEYAHVHENIYGTSLAAVEAVAEKGRVCVLDIDVQGAEIVKKSSLDAVFVFVSPPSMEELEARLRGRGTEKEESIQKRLANAAGEMAKTKVEGFFHAVIVNDDLDRAYGELKTAIDAQ</sequence>
<evidence type="ECO:0000313" key="9">
    <source>
        <dbReference type="EMBL" id="CAD8579412.1"/>
    </source>
</evidence>
<organism evidence="9">
    <name type="scientific">Micromonas pusilla</name>
    <name type="common">Picoplanktonic green alga</name>
    <name type="synonym">Chromulina pusilla</name>
    <dbReference type="NCBI Taxonomy" id="38833"/>
    <lineage>
        <taxon>Eukaryota</taxon>
        <taxon>Viridiplantae</taxon>
        <taxon>Chlorophyta</taxon>
        <taxon>Mamiellophyceae</taxon>
        <taxon>Mamiellales</taxon>
        <taxon>Mamiellaceae</taxon>
        <taxon>Micromonas</taxon>
    </lineage>
</organism>
<dbReference type="EMBL" id="HBEV01002813">
    <property type="protein sequence ID" value="CAD8579412.1"/>
    <property type="molecule type" value="Transcribed_RNA"/>
</dbReference>